<keyword evidence="4" id="KW-1185">Reference proteome</keyword>
<dbReference type="Proteomes" id="UP001080333">
    <property type="component" value="Unassembled WGS sequence"/>
</dbReference>
<comment type="caution">
    <text evidence="1">The sequence shown here is derived from an EMBL/GenBank/DDBJ whole genome shotgun (WGS) entry which is preliminary data.</text>
</comment>
<evidence type="ECO:0000313" key="2">
    <source>
        <dbReference type="EMBL" id="MDM7646408.1"/>
    </source>
</evidence>
<dbReference type="RefSeq" id="WP_114667363.1">
    <property type="nucleotide sequence ID" value="NZ_BMBR01000002.1"/>
</dbReference>
<dbReference type="EMBL" id="JAUCAQ010000009">
    <property type="protein sequence ID" value="MDM7646408.1"/>
    <property type="molecule type" value="Genomic_DNA"/>
</dbReference>
<dbReference type="EMBL" id="QVOQ01000005">
    <property type="protein sequence ID" value="MCX7578321.1"/>
    <property type="molecule type" value="Genomic_DNA"/>
</dbReference>
<name>A0A9X3IPP7_9LACO</name>
<sequence>MVTKLYRVNAYHPDNWLINDVENINVDNINVVKSLAKENSKGLIARVFDDTSYQKFVRAGFKLVRTTYFAQLFSEDQCTVSDVFNVAQLDDNQQQQLLQKLKQYYENVHQINPASPNINYRRWTFDDSSFDEQHSIVRVDNHHITAAILVFEDGQNYEMGWTFGDNNKILLALWQSFQSIFPEKSLISGEFDDTDRQAMAVYQEFDWHETMPCQLTMLWH</sequence>
<evidence type="ECO:0000313" key="3">
    <source>
        <dbReference type="Proteomes" id="UP001080333"/>
    </source>
</evidence>
<evidence type="ECO:0000313" key="1">
    <source>
        <dbReference type="EMBL" id="MCX7578321.1"/>
    </source>
</evidence>
<gene>
    <name evidence="1" type="ORF">D0502_02770</name>
    <name evidence="2" type="ORF">QUE93_05185</name>
</gene>
<evidence type="ECO:0000313" key="4">
    <source>
        <dbReference type="Proteomes" id="UP001242903"/>
    </source>
</evidence>
<dbReference type="Proteomes" id="UP001242903">
    <property type="component" value="Unassembled WGS sequence"/>
</dbReference>
<organism evidence="1 3">
    <name type="scientific">Leuconostoc falkenbergense</name>
    <dbReference type="NCBI Taxonomy" id="2766470"/>
    <lineage>
        <taxon>Bacteria</taxon>
        <taxon>Bacillati</taxon>
        <taxon>Bacillota</taxon>
        <taxon>Bacilli</taxon>
        <taxon>Lactobacillales</taxon>
        <taxon>Lactobacillaceae</taxon>
        <taxon>Leuconostoc</taxon>
    </lineage>
</organism>
<accession>A0A9X3IPP7</accession>
<reference evidence="2 4" key="2">
    <citation type="submission" date="2023-06" db="EMBL/GenBank/DDBJ databases">
        <title>Draft Genome Sequences of lactic acid bacteria strains isolated from fermented milk products.</title>
        <authorList>
            <person name="Elcheninov A.G."/>
            <person name="Klyukina A."/>
            <person name="Zayulina K.S."/>
            <person name="Gavirova L.A."/>
            <person name="Shcherbakova P.A."/>
            <person name="Shestakov A.I."/>
            <person name="Kublanov I.V."/>
            <person name="Kochetkova T.V."/>
        </authorList>
    </citation>
    <scope>NUCLEOTIDE SEQUENCE [LARGE SCALE GENOMIC DNA]</scope>
    <source>
        <strain evidence="2 4">TOM.81</strain>
    </source>
</reference>
<dbReference type="GeneID" id="97231231"/>
<proteinExistence type="predicted"/>
<protein>
    <submittedName>
        <fullName evidence="1">Uncharacterized protein</fullName>
    </submittedName>
</protein>
<reference evidence="1" key="1">
    <citation type="submission" date="2018-08" db="EMBL/GenBank/DDBJ databases">
        <title>Draft genome sequences of Leuconostoc spp. and Weissella spp. with biocontrol potential.</title>
        <authorList>
            <person name="Lo R."/>
            <person name="Ho V.T.T."/>
            <person name="Turner M.S."/>
        </authorList>
    </citation>
    <scope>NUCLEOTIDE SEQUENCE</scope>
    <source>
        <strain evidence="1">156</strain>
    </source>
</reference>
<dbReference type="AlphaFoldDB" id="A0A9X3IPP7"/>